<evidence type="ECO:0000256" key="6">
    <source>
        <dbReference type="ARBA" id="ARBA00023146"/>
    </source>
</evidence>
<evidence type="ECO:0000256" key="4">
    <source>
        <dbReference type="ARBA" id="ARBA00022833"/>
    </source>
</evidence>
<dbReference type="PANTHER" id="PTHR43311:SF1">
    <property type="entry name" value="GLUTAMYL-Q TRNA(ASP) SYNTHETASE"/>
    <property type="match status" value="1"/>
</dbReference>
<evidence type="ECO:0000256" key="8">
    <source>
        <dbReference type="RuleBase" id="RU363037"/>
    </source>
</evidence>
<feature type="domain" description="Glutamyl/glutaminyl-tRNA synthetase class Ib catalytic" evidence="9">
    <location>
        <begin position="5"/>
        <end position="262"/>
    </location>
</feature>
<feature type="short sequence motif" description="'KMSKS' region" evidence="7">
    <location>
        <begin position="241"/>
        <end position="245"/>
    </location>
</feature>
<dbReference type="InterPro" id="IPR020058">
    <property type="entry name" value="Glu/Gln-tRNA-synth_Ib_cat-dom"/>
</dbReference>
<comment type="function">
    <text evidence="7">Catalyzes the tRNA-independent activation of glutamate in presence of ATP and the subsequent transfer of glutamate onto a tRNA(Asp). Glutamate is transferred on the 2-amino-5-(4,5-dihydroxy-2-cyclopenten-1-yl) moiety of the queuosine in the wobble position of the QUC anticodon.</text>
</comment>
<reference evidence="11" key="1">
    <citation type="journal article" date="2019" name="Int. J. Syst. Evol. Microbiol.">
        <title>The Global Catalogue of Microorganisms (GCM) 10K type strain sequencing project: providing services to taxonomists for standard genome sequencing and annotation.</title>
        <authorList>
            <consortium name="The Broad Institute Genomics Platform"/>
            <consortium name="The Broad Institute Genome Sequencing Center for Infectious Disease"/>
            <person name="Wu L."/>
            <person name="Ma J."/>
        </authorList>
    </citation>
    <scope>NUCLEOTIDE SEQUENCE [LARGE SCALE GENOMIC DNA]</scope>
    <source>
        <strain evidence="11">JCM 14736</strain>
    </source>
</reference>
<dbReference type="EC" id="6.1.1.-" evidence="7"/>
<feature type="binding site" evidence="7">
    <location>
        <position position="96"/>
    </location>
    <ligand>
        <name>Zn(2+)</name>
        <dbReference type="ChEBI" id="CHEBI:29105"/>
    </ligand>
</feature>
<evidence type="ECO:0000259" key="9">
    <source>
        <dbReference type="Pfam" id="PF00749"/>
    </source>
</evidence>
<dbReference type="InterPro" id="IPR022380">
    <property type="entry name" value="Glu-Q_tRNA(Asp)_Synthase"/>
</dbReference>
<gene>
    <name evidence="10" type="primary">gluQRS</name>
    <name evidence="7" type="synonym">gluQ</name>
    <name evidence="10" type="ORF">GCM10009768_22270</name>
</gene>
<dbReference type="InterPro" id="IPR001412">
    <property type="entry name" value="aa-tRNA-synth_I_CS"/>
</dbReference>
<protein>
    <recommendedName>
        <fullName evidence="7">Glutamyl-Q tRNA(Asp) synthetase</fullName>
        <shortName evidence="7">Glu-Q-RSs</shortName>
        <ecNumber evidence="7">6.1.1.-</ecNumber>
    </recommendedName>
</protein>
<keyword evidence="3 7" id="KW-0547">Nucleotide-binding</keyword>
<sequence length="307" mass="33054">MSAGRYAPSPSGDLHLGNLRTALLAWLFARSSGRGFLMRIEDLDRGRDAGAADRQLEDLAELGIDWDGPAVLQTERGDDHDAAIAELAERGLVYECSCTRRDILAAPTAPHAPPGAYPGTCRDRNEAERAAARERILPRLPALRLRVPEGAEQLAFEDRLMGRVTGVVDDLVLRRGDGAVAYNLAVVVDDASMGVDQVVRGDDLASSTPRQIVLQRLLGLPAPPAVEYAHVPLVLGPSGARLAKRDGAVTLRELQAHGIGVERVRSRLAESLGLAAPGESVCIEQILARFDPGLLPREPWVWTPDPT</sequence>
<dbReference type="Gene3D" id="3.40.50.620">
    <property type="entry name" value="HUPs"/>
    <property type="match status" value="1"/>
</dbReference>
<feature type="binding site" evidence="7">
    <location>
        <position position="98"/>
    </location>
    <ligand>
        <name>Zn(2+)</name>
        <dbReference type="ChEBI" id="CHEBI:29105"/>
    </ligand>
</feature>
<feature type="binding site" evidence="7">
    <location>
        <position position="121"/>
    </location>
    <ligand>
        <name>Zn(2+)</name>
        <dbReference type="ChEBI" id="CHEBI:29105"/>
    </ligand>
</feature>
<evidence type="ECO:0000256" key="7">
    <source>
        <dbReference type="HAMAP-Rule" id="MF_01428"/>
    </source>
</evidence>
<comment type="caution">
    <text evidence="10">The sequence shown here is derived from an EMBL/GenBank/DDBJ whole genome shotgun (WGS) entry which is preliminary data.</text>
</comment>
<keyword evidence="6 7" id="KW-0030">Aminoacyl-tRNA synthetase</keyword>
<dbReference type="RefSeq" id="WP_344032244.1">
    <property type="nucleotide sequence ID" value="NZ_BAAAOB010000002.1"/>
</dbReference>
<feature type="binding site" evidence="7">
    <location>
        <position position="200"/>
    </location>
    <ligand>
        <name>L-glutamate</name>
        <dbReference type="ChEBI" id="CHEBI:29985"/>
    </ligand>
</feature>
<keyword evidence="8" id="KW-0648">Protein biosynthesis</keyword>
<evidence type="ECO:0000256" key="1">
    <source>
        <dbReference type="ARBA" id="ARBA00022598"/>
    </source>
</evidence>
<dbReference type="SUPFAM" id="SSF52374">
    <property type="entry name" value="Nucleotidylyl transferase"/>
    <property type="match status" value="1"/>
</dbReference>
<dbReference type="NCBIfam" id="NF004315">
    <property type="entry name" value="PRK05710.1-4"/>
    <property type="match status" value="1"/>
</dbReference>
<name>A0ABP4XUS7_9MICO</name>
<feature type="binding site" evidence="7">
    <location>
        <position position="41"/>
    </location>
    <ligand>
        <name>L-glutamate</name>
        <dbReference type="ChEBI" id="CHEBI:29985"/>
    </ligand>
</feature>
<accession>A0ABP4XUS7</accession>
<comment type="cofactor">
    <cofactor evidence="7">
        <name>Zn(2+)</name>
        <dbReference type="ChEBI" id="CHEBI:29105"/>
    </cofactor>
    <text evidence="7">Binds 1 zinc ion per subunit.</text>
</comment>
<dbReference type="HAMAP" id="MF_01428">
    <property type="entry name" value="Glu_Q_tRNA_synth"/>
    <property type="match status" value="1"/>
</dbReference>
<proteinExistence type="inferred from homology"/>
<keyword evidence="11" id="KW-1185">Reference proteome</keyword>
<evidence type="ECO:0000313" key="10">
    <source>
        <dbReference type="EMBL" id="GAA1792848.1"/>
    </source>
</evidence>
<dbReference type="NCBIfam" id="TIGR03838">
    <property type="entry name" value="queuosine_YadB"/>
    <property type="match status" value="1"/>
</dbReference>
<comment type="similarity">
    <text evidence="7">Belongs to the class-I aminoacyl-tRNA synthetase family. GluQ subfamily.</text>
</comment>
<dbReference type="InterPro" id="IPR014729">
    <property type="entry name" value="Rossmann-like_a/b/a_fold"/>
</dbReference>
<evidence type="ECO:0000256" key="5">
    <source>
        <dbReference type="ARBA" id="ARBA00022840"/>
    </source>
</evidence>
<evidence type="ECO:0000313" key="11">
    <source>
        <dbReference type="Proteomes" id="UP001500851"/>
    </source>
</evidence>
<dbReference type="PRINTS" id="PR00987">
    <property type="entry name" value="TRNASYNTHGLU"/>
</dbReference>
<dbReference type="PANTHER" id="PTHR43311">
    <property type="entry name" value="GLUTAMATE--TRNA LIGASE"/>
    <property type="match status" value="1"/>
</dbReference>
<dbReference type="Pfam" id="PF00749">
    <property type="entry name" value="tRNA-synt_1c"/>
    <property type="match status" value="1"/>
</dbReference>
<feature type="binding site" evidence="7">
    <location>
        <position position="244"/>
    </location>
    <ligand>
        <name>ATP</name>
        <dbReference type="ChEBI" id="CHEBI:30616"/>
    </ligand>
</feature>
<dbReference type="InterPro" id="IPR000924">
    <property type="entry name" value="Glu/Gln-tRNA-synth"/>
</dbReference>
<dbReference type="EMBL" id="BAAAOB010000002">
    <property type="protein sequence ID" value="GAA1792848.1"/>
    <property type="molecule type" value="Genomic_DNA"/>
</dbReference>
<keyword evidence="4 7" id="KW-0862">Zinc</keyword>
<dbReference type="Proteomes" id="UP001500851">
    <property type="component" value="Unassembled WGS sequence"/>
</dbReference>
<feature type="binding site" evidence="7">
    <location>
        <position position="182"/>
    </location>
    <ligand>
        <name>L-glutamate</name>
        <dbReference type="ChEBI" id="CHEBI:29985"/>
    </ligand>
</feature>
<feature type="short sequence motif" description="'HIGH' region" evidence="7">
    <location>
        <begin position="8"/>
        <end position="18"/>
    </location>
</feature>
<dbReference type="InterPro" id="IPR049940">
    <property type="entry name" value="GluQ/Sye"/>
</dbReference>
<evidence type="ECO:0000256" key="2">
    <source>
        <dbReference type="ARBA" id="ARBA00022723"/>
    </source>
</evidence>
<organism evidence="10 11">
    <name type="scientific">Leucobacter iarius</name>
    <dbReference type="NCBI Taxonomy" id="333963"/>
    <lineage>
        <taxon>Bacteria</taxon>
        <taxon>Bacillati</taxon>
        <taxon>Actinomycetota</taxon>
        <taxon>Actinomycetes</taxon>
        <taxon>Micrococcales</taxon>
        <taxon>Microbacteriaceae</taxon>
        <taxon>Leucobacter</taxon>
    </lineage>
</organism>
<keyword evidence="2 7" id="KW-0479">Metal-binding</keyword>
<dbReference type="PROSITE" id="PS00178">
    <property type="entry name" value="AA_TRNA_LIGASE_I"/>
    <property type="match status" value="1"/>
</dbReference>
<keyword evidence="1 7" id="KW-0436">Ligase</keyword>
<keyword evidence="5 7" id="KW-0067">ATP-binding</keyword>
<feature type="binding site" evidence="7">
    <location>
        <begin position="5"/>
        <end position="9"/>
    </location>
    <ligand>
        <name>L-glutamate</name>
        <dbReference type="ChEBI" id="CHEBI:29985"/>
    </ligand>
</feature>
<evidence type="ECO:0000256" key="3">
    <source>
        <dbReference type="ARBA" id="ARBA00022741"/>
    </source>
</evidence>
<feature type="binding site" evidence="7">
    <location>
        <position position="117"/>
    </location>
    <ligand>
        <name>Zn(2+)</name>
        <dbReference type="ChEBI" id="CHEBI:29105"/>
    </ligand>
</feature>